<accession>A0A6B1FZK7</accession>
<dbReference type="InterPro" id="IPR002139">
    <property type="entry name" value="Ribo/fructo_kinase"/>
</dbReference>
<evidence type="ECO:0000256" key="5">
    <source>
        <dbReference type="ARBA" id="ARBA00022840"/>
    </source>
</evidence>
<feature type="binding site" evidence="9">
    <location>
        <position position="245"/>
    </location>
    <ligand>
        <name>substrate</name>
    </ligand>
</feature>
<feature type="binding site" evidence="9">
    <location>
        <position position="280"/>
    </location>
    <ligand>
        <name>K(+)</name>
        <dbReference type="ChEBI" id="CHEBI:29103"/>
    </ligand>
</feature>
<proteinExistence type="inferred from homology"/>
<dbReference type="InterPro" id="IPR029056">
    <property type="entry name" value="Ribokinase-like"/>
</dbReference>
<dbReference type="GO" id="GO:0005737">
    <property type="term" value="C:cytoplasm"/>
    <property type="evidence" value="ECO:0007669"/>
    <property type="project" value="UniProtKB-SubCell"/>
</dbReference>
<feature type="binding site" evidence="9">
    <location>
        <begin position="38"/>
        <end position="42"/>
    </location>
    <ligand>
        <name>substrate</name>
    </ligand>
</feature>
<gene>
    <name evidence="9" type="primary">rbsK</name>
    <name evidence="11" type="ORF">F4148_15075</name>
</gene>
<keyword evidence="5 9" id="KW-0067">ATP-binding</keyword>
<organism evidence="11">
    <name type="scientific">Caldilineaceae bacterium SB0675_bin_29</name>
    <dbReference type="NCBI Taxonomy" id="2605266"/>
    <lineage>
        <taxon>Bacteria</taxon>
        <taxon>Bacillati</taxon>
        <taxon>Chloroflexota</taxon>
        <taxon>Caldilineae</taxon>
        <taxon>Caldilineales</taxon>
        <taxon>Caldilineaceae</taxon>
    </lineage>
</organism>
<feature type="active site" description="Proton acceptor" evidence="9">
    <location>
        <position position="245"/>
    </location>
</feature>
<name>A0A6B1FZK7_9CHLR</name>
<dbReference type="PANTHER" id="PTHR10584">
    <property type="entry name" value="SUGAR KINASE"/>
    <property type="match status" value="1"/>
</dbReference>
<sequence>MSILVFGSLNIDHVYQVEHLVRPGETLPSTKYSRFQGGKGANQSVALARAGADVFHAGRIGPEGLWLRDAIAAEGVNVTHVGLDNQPTGHAIIQVDPAGENSILLYGGANLTVTSDDAHYVLSHFGEGDWLLLQNEISSMPAILREASERGMTVAFNPAPMTPEVLSFPLEGVSLFVVNQTEGAALADTEDASPETVVEALQARFPNAGILLTLGGDGSLYARGEERIRTPAHSVDVVDTTAAGDTFIGYFLAELLAGESVQKSLALASRAAALCVTRPGAADSIPRRDEIEDSSS</sequence>
<evidence type="ECO:0000313" key="11">
    <source>
        <dbReference type="EMBL" id="MYH63012.1"/>
    </source>
</evidence>
<feature type="binding site" evidence="9">
    <location>
        <position position="239"/>
    </location>
    <ligand>
        <name>K(+)</name>
        <dbReference type="ChEBI" id="CHEBI:29103"/>
    </ligand>
</feature>
<reference evidence="11" key="1">
    <citation type="submission" date="2019-09" db="EMBL/GenBank/DDBJ databases">
        <title>Characterisation of the sponge microbiome using genome-centric metagenomics.</title>
        <authorList>
            <person name="Engelberts J.P."/>
            <person name="Robbins S.J."/>
            <person name="De Goeij J.M."/>
            <person name="Aranda M."/>
            <person name="Bell S.C."/>
            <person name="Webster N.S."/>
        </authorList>
    </citation>
    <scope>NUCLEOTIDE SEQUENCE</scope>
    <source>
        <strain evidence="11">SB0675_bin_29</strain>
    </source>
</reference>
<protein>
    <recommendedName>
        <fullName evidence="9">Ribokinase</fullName>
        <shortName evidence="9">RK</shortName>
        <ecNumber evidence="9">2.7.1.15</ecNumber>
    </recommendedName>
</protein>
<feature type="binding site" evidence="9">
    <location>
        <position position="284"/>
    </location>
    <ligand>
        <name>K(+)</name>
        <dbReference type="ChEBI" id="CHEBI:29103"/>
    </ligand>
</feature>
<dbReference type="SUPFAM" id="SSF53613">
    <property type="entry name" value="Ribokinase-like"/>
    <property type="match status" value="1"/>
</dbReference>
<evidence type="ECO:0000256" key="1">
    <source>
        <dbReference type="ARBA" id="ARBA00022679"/>
    </source>
</evidence>
<dbReference type="Gene3D" id="3.40.1190.20">
    <property type="match status" value="1"/>
</dbReference>
<keyword evidence="9" id="KW-0963">Cytoplasm</keyword>
<keyword evidence="3 9" id="KW-0547">Nucleotide-binding</keyword>
<evidence type="ECO:0000256" key="4">
    <source>
        <dbReference type="ARBA" id="ARBA00022777"/>
    </source>
</evidence>
<dbReference type="CDD" id="cd01174">
    <property type="entry name" value="ribokinase"/>
    <property type="match status" value="1"/>
</dbReference>
<keyword evidence="1 9" id="KW-0808">Transferase</keyword>
<dbReference type="InterPro" id="IPR011877">
    <property type="entry name" value="Ribokinase"/>
</dbReference>
<evidence type="ECO:0000256" key="7">
    <source>
        <dbReference type="ARBA" id="ARBA00022958"/>
    </source>
</evidence>
<feature type="binding site" evidence="9">
    <location>
        <begin position="10"/>
        <end position="12"/>
    </location>
    <ligand>
        <name>substrate</name>
    </ligand>
</feature>
<feature type="domain" description="Carbohydrate kinase PfkB" evidence="10">
    <location>
        <begin position="2"/>
        <end position="286"/>
    </location>
</feature>
<keyword evidence="7 9" id="KW-0630">Potassium</keyword>
<dbReference type="EMBL" id="VYDA01000536">
    <property type="protein sequence ID" value="MYH63012.1"/>
    <property type="molecule type" value="Genomic_DNA"/>
</dbReference>
<dbReference type="UniPathway" id="UPA00916">
    <property type="reaction ID" value="UER00889"/>
</dbReference>
<feature type="binding site" evidence="9">
    <location>
        <position position="179"/>
    </location>
    <ligand>
        <name>ATP</name>
        <dbReference type="ChEBI" id="CHEBI:30616"/>
    </ligand>
</feature>
<dbReference type="AlphaFoldDB" id="A0A6B1FZK7"/>
<dbReference type="GO" id="GO:0004747">
    <property type="term" value="F:ribokinase activity"/>
    <property type="evidence" value="ECO:0007669"/>
    <property type="project" value="UniProtKB-UniRule"/>
</dbReference>
<comment type="caution">
    <text evidence="11">The sequence shown here is derived from an EMBL/GenBank/DDBJ whole genome shotgun (WGS) entry which is preliminary data.</text>
</comment>
<evidence type="ECO:0000256" key="3">
    <source>
        <dbReference type="ARBA" id="ARBA00022741"/>
    </source>
</evidence>
<evidence type="ECO:0000256" key="2">
    <source>
        <dbReference type="ARBA" id="ARBA00022723"/>
    </source>
</evidence>
<comment type="catalytic activity">
    <reaction evidence="9">
        <text>D-ribose + ATP = D-ribose 5-phosphate + ADP + H(+)</text>
        <dbReference type="Rhea" id="RHEA:13697"/>
        <dbReference type="ChEBI" id="CHEBI:15378"/>
        <dbReference type="ChEBI" id="CHEBI:30616"/>
        <dbReference type="ChEBI" id="CHEBI:47013"/>
        <dbReference type="ChEBI" id="CHEBI:78346"/>
        <dbReference type="ChEBI" id="CHEBI:456216"/>
        <dbReference type="EC" id="2.7.1.15"/>
    </reaction>
</comment>
<dbReference type="GO" id="GO:0019303">
    <property type="term" value="P:D-ribose catabolic process"/>
    <property type="evidence" value="ECO:0007669"/>
    <property type="project" value="UniProtKB-UniRule"/>
</dbReference>
<dbReference type="EC" id="2.7.1.15" evidence="9"/>
<feature type="binding site" evidence="9">
    <location>
        <position position="278"/>
    </location>
    <ligand>
        <name>K(+)</name>
        <dbReference type="ChEBI" id="CHEBI:29103"/>
    </ligand>
</feature>
<evidence type="ECO:0000256" key="9">
    <source>
        <dbReference type="HAMAP-Rule" id="MF_01987"/>
    </source>
</evidence>
<feature type="binding site" evidence="9">
    <location>
        <begin position="213"/>
        <end position="218"/>
    </location>
    <ligand>
        <name>ATP</name>
        <dbReference type="ChEBI" id="CHEBI:30616"/>
    </ligand>
</feature>
<dbReference type="InterPro" id="IPR011611">
    <property type="entry name" value="PfkB_dom"/>
</dbReference>
<dbReference type="PANTHER" id="PTHR10584:SF166">
    <property type="entry name" value="RIBOKINASE"/>
    <property type="match status" value="1"/>
</dbReference>
<keyword evidence="4 9" id="KW-0418">Kinase</keyword>
<comment type="subunit">
    <text evidence="9">Homodimer.</text>
</comment>
<keyword evidence="2 9" id="KW-0479">Metal-binding</keyword>
<evidence type="ECO:0000256" key="8">
    <source>
        <dbReference type="ARBA" id="ARBA00023277"/>
    </source>
</evidence>
<comment type="similarity">
    <text evidence="9">Belongs to the carbohydrate kinase PfkB family. Ribokinase subfamily.</text>
</comment>
<keyword evidence="6 9" id="KW-0460">Magnesium</keyword>
<dbReference type="HAMAP" id="MF_01987">
    <property type="entry name" value="Ribokinase"/>
    <property type="match status" value="1"/>
</dbReference>
<dbReference type="GO" id="GO:0005524">
    <property type="term" value="F:ATP binding"/>
    <property type="evidence" value="ECO:0007669"/>
    <property type="project" value="UniProtKB-UniRule"/>
</dbReference>
<comment type="cofactor">
    <cofactor evidence="9">
        <name>Mg(2+)</name>
        <dbReference type="ChEBI" id="CHEBI:18420"/>
    </cofactor>
    <text evidence="9">Requires a divalent cation, most likely magnesium in vivo, as an electrophilic catalyst to aid phosphoryl group transfer. It is the chelate of the metal and the nucleotide that is the actual substrate.</text>
</comment>
<feature type="binding site" evidence="9">
    <location>
        <position position="241"/>
    </location>
    <ligand>
        <name>K(+)</name>
        <dbReference type="ChEBI" id="CHEBI:29103"/>
    </ligand>
</feature>
<feature type="binding site" evidence="9">
    <location>
        <begin position="244"/>
        <end position="245"/>
    </location>
    <ligand>
        <name>ATP</name>
        <dbReference type="ChEBI" id="CHEBI:30616"/>
    </ligand>
</feature>
<comment type="function">
    <text evidence="9">Catalyzes the phosphorylation of ribose at O-5 in a reaction requiring ATP and magnesium. The resulting D-ribose-5-phosphate can then be used either for sythesis of nucleotides, histidine, and tryptophan, or as a component of the pentose phosphate pathway.</text>
</comment>
<evidence type="ECO:0000259" key="10">
    <source>
        <dbReference type="Pfam" id="PF00294"/>
    </source>
</evidence>
<comment type="pathway">
    <text evidence="9">Carbohydrate metabolism; D-ribose degradation; D-ribose 5-phosphate from beta-D-ribopyranose: step 2/2.</text>
</comment>
<comment type="caution">
    <text evidence="9">Lacks conserved residue(s) required for the propagation of feature annotation.</text>
</comment>
<evidence type="ECO:0000256" key="6">
    <source>
        <dbReference type="ARBA" id="ARBA00022842"/>
    </source>
</evidence>
<dbReference type="Pfam" id="PF00294">
    <property type="entry name" value="PfkB"/>
    <property type="match status" value="1"/>
</dbReference>
<dbReference type="GO" id="GO:0046872">
    <property type="term" value="F:metal ion binding"/>
    <property type="evidence" value="ECO:0007669"/>
    <property type="project" value="UniProtKB-KW"/>
</dbReference>
<comment type="subcellular location">
    <subcellularLocation>
        <location evidence="9">Cytoplasm</location>
    </subcellularLocation>
</comment>
<comment type="activity regulation">
    <text evidence="9">Activated by a monovalent cation that binds near, but not in, the active site. The most likely occupant of the site in vivo is potassium. Ion binding induces a conformational change that may alter substrate affinity.</text>
</comment>
<dbReference type="PRINTS" id="PR00990">
    <property type="entry name" value="RIBOKINASE"/>
</dbReference>
<feature type="binding site" evidence="9">
    <location>
        <position position="275"/>
    </location>
    <ligand>
        <name>K(+)</name>
        <dbReference type="ChEBI" id="CHEBI:29103"/>
    </ligand>
</feature>
<feature type="binding site" evidence="9">
    <location>
        <position position="136"/>
    </location>
    <ligand>
        <name>substrate</name>
    </ligand>
</feature>
<keyword evidence="8 9" id="KW-0119">Carbohydrate metabolism</keyword>